<protein>
    <submittedName>
        <fullName evidence="2">Uncharacterized protein</fullName>
    </submittedName>
</protein>
<evidence type="ECO:0000313" key="3">
    <source>
        <dbReference type="Proteomes" id="UP000318538"/>
    </source>
</evidence>
<evidence type="ECO:0000313" key="2">
    <source>
        <dbReference type="EMBL" id="QDT03947.1"/>
    </source>
</evidence>
<keyword evidence="3" id="KW-1185">Reference proteome</keyword>
<sequence length="106" mass="11338">MTQQPPPTKTRQSQFRTVAGILAGFTCVIVVGPGFASLTMPRGPVMPPGTRYATYDSEFYFLGVPSSPEVARWVSFTAGPILLVVAIVLIRPFTRRSGMPKPPGGG</sequence>
<gene>
    <name evidence="2" type="ORF">K227x_23330</name>
</gene>
<feature type="transmembrane region" description="Helical" evidence="1">
    <location>
        <begin position="21"/>
        <end position="40"/>
    </location>
</feature>
<feature type="transmembrane region" description="Helical" evidence="1">
    <location>
        <begin position="70"/>
        <end position="90"/>
    </location>
</feature>
<keyword evidence="1" id="KW-0812">Transmembrane</keyword>
<keyword evidence="1" id="KW-1133">Transmembrane helix</keyword>
<organism evidence="2 3">
    <name type="scientific">Rubripirellula lacrimiformis</name>
    <dbReference type="NCBI Taxonomy" id="1930273"/>
    <lineage>
        <taxon>Bacteria</taxon>
        <taxon>Pseudomonadati</taxon>
        <taxon>Planctomycetota</taxon>
        <taxon>Planctomycetia</taxon>
        <taxon>Pirellulales</taxon>
        <taxon>Pirellulaceae</taxon>
        <taxon>Rubripirellula</taxon>
    </lineage>
</organism>
<evidence type="ECO:0000256" key="1">
    <source>
        <dbReference type="SAM" id="Phobius"/>
    </source>
</evidence>
<reference evidence="2 3" key="1">
    <citation type="submission" date="2019-02" db="EMBL/GenBank/DDBJ databases">
        <title>Deep-cultivation of Planctomycetes and their phenomic and genomic characterization uncovers novel biology.</title>
        <authorList>
            <person name="Wiegand S."/>
            <person name="Jogler M."/>
            <person name="Boedeker C."/>
            <person name="Pinto D."/>
            <person name="Vollmers J."/>
            <person name="Rivas-Marin E."/>
            <person name="Kohn T."/>
            <person name="Peeters S.H."/>
            <person name="Heuer A."/>
            <person name="Rast P."/>
            <person name="Oberbeckmann S."/>
            <person name="Bunk B."/>
            <person name="Jeske O."/>
            <person name="Meyerdierks A."/>
            <person name="Storesund J.E."/>
            <person name="Kallscheuer N."/>
            <person name="Luecker S."/>
            <person name="Lage O.M."/>
            <person name="Pohl T."/>
            <person name="Merkel B.J."/>
            <person name="Hornburger P."/>
            <person name="Mueller R.-W."/>
            <person name="Bruemmer F."/>
            <person name="Labrenz M."/>
            <person name="Spormann A.M."/>
            <person name="Op den Camp H."/>
            <person name="Overmann J."/>
            <person name="Amann R."/>
            <person name="Jetten M.S.M."/>
            <person name="Mascher T."/>
            <person name="Medema M.H."/>
            <person name="Devos D.P."/>
            <person name="Kaster A.-K."/>
            <person name="Ovreas L."/>
            <person name="Rohde M."/>
            <person name="Galperin M.Y."/>
            <person name="Jogler C."/>
        </authorList>
    </citation>
    <scope>NUCLEOTIDE SEQUENCE [LARGE SCALE GENOMIC DNA]</scope>
    <source>
        <strain evidence="2 3">K22_7</strain>
    </source>
</reference>
<dbReference type="AlphaFoldDB" id="A0A517N9Y5"/>
<dbReference type="KEGG" id="rlc:K227x_23330"/>
<dbReference type="Proteomes" id="UP000318538">
    <property type="component" value="Chromosome"/>
</dbReference>
<keyword evidence="1" id="KW-0472">Membrane</keyword>
<name>A0A517N9Y5_9BACT</name>
<dbReference type="EMBL" id="CP036525">
    <property type="protein sequence ID" value="QDT03947.1"/>
    <property type="molecule type" value="Genomic_DNA"/>
</dbReference>
<accession>A0A517N9Y5</accession>
<proteinExistence type="predicted"/>